<dbReference type="InterPro" id="IPR052048">
    <property type="entry name" value="ST_Response_Regulator"/>
</dbReference>
<dbReference type="RefSeq" id="WP_154716687.1">
    <property type="nucleotide sequence ID" value="NZ_LT837803.1"/>
</dbReference>
<dbReference type="InterPro" id="IPR011990">
    <property type="entry name" value="TPR-like_helical_dom_sf"/>
</dbReference>
<dbReference type="Proteomes" id="UP000242886">
    <property type="component" value="Chromosome SDENCHOL"/>
</dbReference>
<dbReference type="SMART" id="SM00028">
    <property type="entry name" value="TPR"/>
    <property type="match status" value="6"/>
</dbReference>
<dbReference type="GO" id="GO:0000160">
    <property type="term" value="P:phosphorelay signal transduction system"/>
    <property type="evidence" value="ECO:0007669"/>
    <property type="project" value="InterPro"/>
</dbReference>
<dbReference type="EMBL" id="LT837803">
    <property type="protein sequence ID" value="SMB26511.1"/>
    <property type="molecule type" value="Genomic_DNA"/>
</dbReference>
<dbReference type="AlphaFoldDB" id="A0A7Z7HR25"/>
<protein>
    <recommendedName>
        <fullName evidence="2">Response regulatory domain-containing protein</fullName>
    </recommendedName>
</protein>
<dbReference type="PROSITE" id="PS50110">
    <property type="entry name" value="RESPONSE_REGULATORY"/>
    <property type="match status" value="1"/>
</dbReference>
<dbReference type="SMART" id="SM00448">
    <property type="entry name" value="REC"/>
    <property type="match status" value="1"/>
</dbReference>
<evidence type="ECO:0000313" key="4">
    <source>
        <dbReference type="Proteomes" id="UP000242886"/>
    </source>
</evidence>
<dbReference type="InterPro" id="IPR019734">
    <property type="entry name" value="TPR_rpt"/>
</dbReference>
<proteinExistence type="predicted"/>
<accession>A0A7Z7HR25</accession>
<reference evidence="3" key="1">
    <citation type="submission" date="2017-03" db="EMBL/GenBank/DDBJ databases">
        <authorList>
            <consortium name="AG Boll"/>
        </authorList>
    </citation>
    <scope>NUCLEOTIDE SEQUENCE [LARGE SCALE GENOMIC DNA]</scope>
    <source>
        <strain evidence="3">Chol</strain>
    </source>
</reference>
<dbReference type="SUPFAM" id="SSF48452">
    <property type="entry name" value="TPR-like"/>
    <property type="match status" value="2"/>
</dbReference>
<dbReference type="InterPro" id="IPR011006">
    <property type="entry name" value="CheY-like_superfamily"/>
</dbReference>
<dbReference type="Pfam" id="PF00072">
    <property type="entry name" value="Response_reg"/>
    <property type="match status" value="1"/>
</dbReference>
<dbReference type="SUPFAM" id="SSF52172">
    <property type="entry name" value="CheY-like"/>
    <property type="match status" value="1"/>
</dbReference>
<evidence type="ECO:0000259" key="2">
    <source>
        <dbReference type="PROSITE" id="PS50110"/>
    </source>
</evidence>
<dbReference type="Gene3D" id="1.25.40.10">
    <property type="entry name" value="Tetratricopeptide repeat domain"/>
    <property type="match status" value="3"/>
</dbReference>
<dbReference type="PANTHER" id="PTHR43228">
    <property type="entry name" value="TWO-COMPONENT RESPONSE REGULATOR"/>
    <property type="match status" value="1"/>
</dbReference>
<evidence type="ECO:0000256" key="1">
    <source>
        <dbReference type="PROSITE-ProRule" id="PRU00169"/>
    </source>
</evidence>
<dbReference type="Pfam" id="PF13432">
    <property type="entry name" value="TPR_16"/>
    <property type="match status" value="1"/>
</dbReference>
<sequence>MDLRNKTCLLIDDNAEMRNSLRIQLSGCGLQNCVSVRNIKEAVDKLTAKKFDIIVCDYNLGQGTDGQQFLELVRRKNLLPLSSAFLMITGETGYQQVSTTAEYSPDDYLLKPFTAEILATRLLRILEKKEALKSVYQHMTAKGDPQKALKACDALLAEGGHSGSRNHYSTDLLRLKGELLLQCSRNDDALALYENVLAQRSTPWAVVGKALALKALGRQDEAVATLESSLKAYPNYLAAYDALTEILEKTDKVAAQVVVERALRVSASTQRQRELGNLALENADYGRAETALRIAVDRDRTGFFKSHDDYAALSRSCVEQGKHKEAMTAVKDMGMHFSHTPDLKARQAALECQVQMHAGNLEAAEAAYAQAIALQRDGALDASTALEVAQSCFVMGQESEARQIIQAVAEDHHENEKVLARARNVFEVAGLKDEGIEFIEATRTRMIRLNNDAVALAKSGELDQAIVMLVEAAERLQNNAQVLINAAQAIMMRINQRGMDLKQLADARRYIERAIQANPEHPKLPAAMAFYEKVAPSGLPPITLES</sequence>
<feature type="domain" description="Response regulatory" evidence="2">
    <location>
        <begin position="7"/>
        <end position="126"/>
    </location>
</feature>
<dbReference type="PANTHER" id="PTHR43228:SF1">
    <property type="entry name" value="TWO-COMPONENT RESPONSE REGULATOR ARR22"/>
    <property type="match status" value="1"/>
</dbReference>
<evidence type="ECO:0000313" key="3">
    <source>
        <dbReference type="EMBL" id="SMB26511.1"/>
    </source>
</evidence>
<organism evidence="3 4">
    <name type="scientific">Sterolibacterium denitrificans</name>
    <dbReference type="NCBI Taxonomy" id="157592"/>
    <lineage>
        <taxon>Bacteria</taxon>
        <taxon>Pseudomonadati</taxon>
        <taxon>Pseudomonadota</taxon>
        <taxon>Betaproteobacteria</taxon>
        <taxon>Nitrosomonadales</taxon>
        <taxon>Sterolibacteriaceae</taxon>
        <taxon>Sterolibacterium</taxon>
    </lineage>
</organism>
<dbReference type="InterPro" id="IPR001789">
    <property type="entry name" value="Sig_transdc_resp-reg_receiver"/>
</dbReference>
<feature type="modified residue" description="4-aspartylphosphate" evidence="1">
    <location>
        <position position="57"/>
    </location>
</feature>
<gene>
    <name evidence="3" type="ORF">SDENCHOL_20151</name>
</gene>
<keyword evidence="4" id="KW-1185">Reference proteome</keyword>
<name>A0A7Z7HR25_9PROT</name>
<dbReference type="Gene3D" id="3.40.50.2300">
    <property type="match status" value="1"/>
</dbReference>
<keyword evidence="1" id="KW-0597">Phosphoprotein</keyword>